<reference evidence="7 10" key="2">
    <citation type="submission" date="2020-08" db="EMBL/GenBank/DDBJ databases">
        <title>Amycolatopsis echigonensis JCM 21831.</title>
        <authorList>
            <person name="Tedsree N."/>
            <person name="Kuncharoen N."/>
            <person name="Likhitwitayawuid K."/>
            <person name="Tanasupawat S."/>
        </authorList>
    </citation>
    <scope>NUCLEOTIDE SEQUENCE [LARGE SCALE GENOMIC DNA]</scope>
    <source>
        <strain evidence="7 10">JCM 21831</strain>
    </source>
</reference>
<feature type="domain" description="HTH lacI-type" evidence="6">
    <location>
        <begin position="11"/>
        <end position="64"/>
    </location>
</feature>
<dbReference type="RefSeq" id="WP_101440183.1">
    <property type="nucleotide sequence ID" value="NZ_JACJHR010000060.1"/>
</dbReference>
<dbReference type="InterPro" id="IPR000843">
    <property type="entry name" value="HTH_LacI"/>
</dbReference>
<evidence type="ECO:0000256" key="1">
    <source>
        <dbReference type="ARBA" id="ARBA00022491"/>
    </source>
</evidence>
<evidence type="ECO:0000256" key="3">
    <source>
        <dbReference type="ARBA" id="ARBA00023125"/>
    </source>
</evidence>
<keyword evidence="4" id="KW-0804">Transcription</keyword>
<dbReference type="SUPFAM" id="SSF53822">
    <property type="entry name" value="Periplasmic binding protein-like I"/>
    <property type="match status" value="1"/>
</dbReference>
<dbReference type="InterPro" id="IPR046335">
    <property type="entry name" value="LacI/GalR-like_sensor"/>
</dbReference>
<dbReference type="Gene3D" id="1.10.260.40">
    <property type="entry name" value="lambda repressor-like DNA-binding domains"/>
    <property type="match status" value="1"/>
</dbReference>
<feature type="region of interest" description="Disordered" evidence="5">
    <location>
        <begin position="338"/>
        <end position="358"/>
    </location>
</feature>
<reference evidence="8 9" key="1">
    <citation type="submission" date="2017-12" db="EMBL/GenBank/DDBJ databases">
        <title>Sequencing the genomes of 1000 Actinobacteria strains.</title>
        <authorList>
            <person name="Klenk H.-P."/>
        </authorList>
    </citation>
    <scope>NUCLEOTIDE SEQUENCE [LARGE SCALE GENOMIC DNA]</scope>
    <source>
        <strain evidence="8 9">DSM 45165</strain>
    </source>
</reference>
<dbReference type="Pfam" id="PF13377">
    <property type="entry name" value="Peripla_BP_3"/>
    <property type="match status" value="1"/>
</dbReference>
<dbReference type="AlphaFoldDB" id="A0A2N3WUC4"/>
<dbReference type="GO" id="GO:0000976">
    <property type="term" value="F:transcription cis-regulatory region binding"/>
    <property type="evidence" value="ECO:0007669"/>
    <property type="project" value="TreeGrafter"/>
</dbReference>
<keyword evidence="9" id="KW-1185">Reference proteome</keyword>
<dbReference type="GO" id="GO:0003700">
    <property type="term" value="F:DNA-binding transcription factor activity"/>
    <property type="evidence" value="ECO:0007669"/>
    <property type="project" value="TreeGrafter"/>
</dbReference>
<organism evidence="8 9">
    <name type="scientific">Amycolatopsis echigonensis</name>
    <dbReference type="NCBI Taxonomy" id="2576905"/>
    <lineage>
        <taxon>Bacteria</taxon>
        <taxon>Bacillati</taxon>
        <taxon>Actinomycetota</taxon>
        <taxon>Actinomycetes</taxon>
        <taxon>Pseudonocardiales</taxon>
        <taxon>Pseudonocardiaceae</taxon>
        <taxon>Amycolatopsis</taxon>
    </lineage>
</organism>
<evidence type="ECO:0000259" key="6">
    <source>
        <dbReference type="PROSITE" id="PS50932"/>
    </source>
</evidence>
<evidence type="ECO:0000256" key="2">
    <source>
        <dbReference type="ARBA" id="ARBA00023015"/>
    </source>
</evidence>
<sequence>MARAGNQREHTVADVAREAGVSKAQAARALGAYGAVSGGVRERVLAAAARLNYRPNPSARALSTGRSQSVGVVVGDIENPYFSLATRGISDAVERAGLGLVLANSGERVAAERTAVGMLMDKRVDGLIVAPASTDDQAHLRAVVDAGRPLVLLDRAVPGLEVDAALADVAAASRLAADRLLDAGHRRIGYVTTAGGRDGTEPLPSSVASRIDGLVAGFADRGLEWDRSLLRSGLRGGDETEIRAAVADLVTGPEPATALIASDSLIGLAAVGALQEQGLRIPDDVSILMYDDQPWAKLVTPPITVVAQPTYDIGYAAGSRLAALVGGARAAEPLPPLPAELVERGSIGPVPRRPRGSR</sequence>
<gene>
    <name evidence="8" type="ORF">ATK30_8448</name>
    <name evidence="7" type="ORF">H5411_32295</name>
</gene>
<keyword evidence="3 7" id="KW-0238">DNA-binding</keyword>
<accession>A0A8E2B802</accession>
<dbReference type="SMART" id="SM00354">
    <property type="entry name" value="HTH_LACI"/>
    <property type="match status" value="1"/>
</dbReference>
<dbReference type="CDD" id="cd01392">
    <property type="entry name" value="HTH_LacI"/>
    <property type="match status" value="1"/>
</dbReference>
<dbReference type="PANTHER" id="PTHR30146">
    <property type="entry name" value="LACI-RELATED TRANSCRIPTIONAL REPRESSOR"/>
    <property type="match status" value="1"/>
</dbReference>
<dbReference type="Proteomes" id="UP000550260">
    <property type="component" value="Unassembled WGS sequence"/>
</dbReference>
<dbReference type="PANTHER" id="PTHR30146:SF148">
    <property type="entry name" value="HTH-TYPE TRANSCRIPTIONAL REPRESSOR PURR-RELATED"/>
    <property type="match status" value="1"/>
</dbReference>
<comment type="caution">
    <text evidence="8">The sequence shown here is derived from an EMBL/GenBank/DDBJ whole genome shotgun (WGS) entry which is preliminary data.</text>
</comment>
<evidence type="ECO:0000256" key="5">
    <source>
        <dbReference type="SAM" id="MobiDB-lite"/>
    </source>
</evidence>
<dbReference type="Gene3D" id="3.40.50.2300">
    <property type="match status" value="2"/>
</dbReference>
<evidence type="ECO:0000313" key="8">
    <source>
        <dbReference type="EMBL" id="PKV97467.1"/>
    </source>
</evidence>
<dbReference type="EMBL" id="PJMY01000003">
    <property type="protein sequence ID" value="PKV97467.1"/>
    <property type="molecule type" value="Genomic_DNA"/>
</dbReference>
<name>A0A2N3WUC4_9PSEU</name>
<keyword evidence="1" id="KW-0678">Repressor</keyword>
<evidence type="ECO:0000256" key="4">
    <source>
        <dbReference type="ARBA" id="ARBA00023163"/>
    </source>
</evidence>
<protein>
    <submittedName>
        <fullName evidence="7">LacI family DNA-binding transcriptional regulator</fullName>
    </submittedName>
    <submittedName>
        <fullName evidence="8">LacI family transcriptional regulator</fullName>
    </submittedName>
</protein>
<proteinExistence type="predicted"/>
<evidence type="ECO:0000313" key="7">
    <source>
        <dbReference type="EMBL" id="MBB2503807.1"/>
    </source>
</evidence>
<evidence type="ECO:0000313" key="9">
    <source>
        <dbReference type="Proteomes" id="UP000233750"/>
    </source>
</evidence>
<dbReference type="Proteomes" id="UP000233750">
    <property type="component" value="Unassembled WGS sequence"/>
</dbReference>
<accession>A0A2N3WUC4</accession>
<evidence type="ECO:0000313" key="10">
    <source>
        <dbReference type="Proteomes" id="UP000550260"/>
    </source>
</evidence>
<dbReference type="EMBL" id="JACJHR010000060">
    <property type="protein sequence ID" value="MBB2503807.1"/>
    <property type="molecule type" value="Genomic_DNA"/>
</dbReference>
<dbReference type="InterPro" id="IPR010982">
    <property type="entry name" value="Lambda_DNA-bd_dom_sf"/>
</dbReference>
<dbReference type="Pfam" id="PF00356">
    <property type="entry name" value="LacI"/>
    <property type="match status" value="1"/>
</dbReference>
<dbReference type="OrthoDB" id="37081at2"/>
<dbReference type="PROSITE" id="PS50932">
    <property type="entry name" value="HTH_LACI_2"/>
    <property type="match status" value="1"/>
</dbReference>
<dbReference type="InterPro" id="IPR028082">
    <property type="entry name" value="Peripla_BP_I"/>
</dbReference>
<keyword evidence="2" id="KW-0805">Transcription regulation</keyword>
<dbReference type="SUPFAM" id="SSF47413">
    <property type="entry name" value="lambda repressor-like DNA-binding domains"/>
    <property type="match status" value="1"/>
</dbReference>
<dbReference type="CDD" id="cd06267">
    <property type="entry name" value="PBP1_LacI_sugar_binding-like"/>
    <property type="match status" value="1"/>
</dbReference>